<organism evidence="2 3">
    <name type="scientific">Dolichospermum planctonicum</name>
    <dbReference type="NCBI Taxonomy" id="136072"/>
    <lineage>
        <taxon>Bacteria</taxon>
        <taxon>Bacillati</taxon>
        <taxon>Cyanobacteriota</taxon>
        <taxon>Cyanophyceae</taxon>
        <taxon>Nostocales</taxon>
        <taxon>Aphanizomenonaceae</taxon>
        <taxon>Dolichospermum</taxon>
    </lineage>
</organism>
<dbReference type="Pfam" id="PF05685">
    <property type="entry name" value="Uma2"/>
    <property type="match status" value="1"/>
</dbReference>
<dbReference type="PANTHER" id="PTHR36558:SF1">
    <property type="entry name" value="RESTRICTION ENDONUCLEASE DOMAIN-CONTAINING PROTEIN-RELATED"/>
    <property type="match status" value="1"/>
</dbReference>
<dbReference type="AlphaFoldDB" id="A0A480AFC7"/>
<feature type="domain" description="Putative restriction endonuclease" evidence="1">
    <location>
        <begin position="16"/>
        <end position="179"/>
    </location>
</feature>
<evidence type="ECO:0000313" key="3">
    <source>
        <dbReference type="Proteomes" id="UP000299367"/>
    </source>
</evidence>
<dbReference type="RefSeq" id="WP_201275480.1">
    <property type="nucleotide sequence ID" value="NZ_BJCF01000049.1"/>
</dbReference>
<evidence type="ECO:0000259" key="1">
    <source>
        <dbReference type="Pfam" id="PF05685"/>
    </source>
</evidence>
<accession>A0A480AFC7</accession>
<gene>
    <name evidence="2" type="ORF">NIES80_34260</name>
</gene>
<reference evidence="3" key="1">
    <citation type="submission" date="2019-02" db="EMBL/GenBank/DDBJ databases">
        <title>Draft genome sequence of Dolichospermum planctonicum NIES-80.</title>
        <authorList>
            <person name="Yamaguchi H."/>
            <person name="Suzuki S."/>
            <person name="Kawachi M."/>
        </authorList>
    </citation>
    <scope>NUCLEOTIDE SEQUENCE [LARGE SCALE GENOMIC DNA]</scope>
    <source>
        <strain evidence="3">NIES-80</strain>
    </source>
</reference>
<dbReference type="Gene3D" id="3.90.1570.10">
    <property type="entry name" value="tt1808, chain A"/>
    <property type="match status" value="1"/>
</dbReference>
<evidence type="ECO:0000313" key="2">
    <source>
        <dbReference type="EMBL" id="GCL43707.1"/>
    </source>
</evidence>
<proteinExistence type="predicted"/>
<dbReference type="SUPFAM" id="SSF52980">
    <property type="entry name" value="Restriction endonuclease-like"/>
    <property type="match status" value="1"/>
</dbReference>
<dbReference type="CDD" id="cd06260">
    <property type="entry name" value="DUF820-like"/>
    <property type="match status" value="1"/>
</dbReference>
<protein>
    <recommendedName>
        <fullName evidence="1">Putative restriction endonuclease domain-containing protein</fullName>
    </recommendedName>
</protein>
<dbReference type="InterPro" id="IPR011335">
    <property type="entry name" value="Restrct_endonuc-II-like"/>
</dbReference>
<dbReference type="PANTHER" id="PTHR36558">
    <property type="entry name" value="GLR1098 PROTEIN"/>
    <property type="match status" value="1"/>
</dbReference>
<dbReference type="InterPro" id="IPR012296">
    <property type="entry name" value="Nuclease_put_TT1808"/>
</dbReference>
<dbReference type="Proteomes" id="UP000299367">
    <property type="component" value="Unassembled WGS sequence"/>
</dbReference>
<dbReference type="InterPro" id="IPR008538">
    <property type="entry name" value="Uma2"/>
</dbReference>
<comment type="caution">
    <text evidence="2">The sequence shown here is derived from an EMBL/GenBank/DDBJ whole genome shotgun (WGS) entry which is preliminary data.</text>
</comment>
<name>A0A480AFC7_9CYAN</name>
<sequence length="199" mass="23006">MTLATPIQTEKTYYTPEEYLELESESESKNEYLNGQIIAMTGGTTNHNKLAGQIYAFLLFNLGNKGYEVYIGDVKLWIEASNRYTYPDVMVVEGKAIYQGKTQNVITNPLVIIEVLSKSTSNYDQGDKFDAYRTIPSFQEYILISQTEYYIKQFVKNEQGKWLLTDYRGESEVLKLESVDFEMSLKQLYQYVDFSQGED</sequence>
<dbReference type="EMBL" id="BJCF01000049">
    <property type="protein sequence ID" value="GCL43707.1"/>
    <property type="molecule type" value="Genomic_DNA"/>
</dbReference>